<proteinExistence type="inferred from homology"/>
<keyword evidence="8" id="KW-0175">Coiled coil</keyword>
<evidence type="ECO:0000259" key="9">
    <source>
        <dbReference type="PROSITE" id="PS00745"/>
    </source>
</evidence>
<dbReference type="RefSeq" id="WP_085129273.1">
    <property type="nucleotide sequence ID" value="NZ_LQOT01000043.1"/>
</dbReference>
<dbReference type="Gene3D" id="3.30.70.1660">
    <property type="match status" value="1"/>
</dbReference>
<dbReference type="PANTHER" id="PTHR43116">
    <property type="entry name" value="PEPTIDE CHAIN RELEASE FACTOR 2"/>
    <property type="match status" value="1"/>
</dbReference>
<comment type="subcellular location">
    <subcellularLocation>
        <location evidence="7">Cytoplasm</location>
    </subcellularLocation>
</comment>
<protein>
    <recommendedName>
        <fullName evidence="3 7">Peptide chain release factor 2</fullName>
        <shortName evidence="7">RF-2</shortName>
    </recommendedName>
</protein>
<dbReference type="InterPro" id="IPR004374">
    <property type="entry name" value="PrfB"/>
</dbReference>
<organism evidence="10 11">
    <name type="scientific">Mycolicibacter engbaekii</name>
    <dbReference type="NCBI Taxonomy" id="188915"/>
    <lineage>
        <taxon>Bacteria</taxon>
        <taxon>Bacillati</taxon>
        <taxon>Actinomycetota</taxon>
        <taxon>Actinomycetes</taxon>
        <taxon>Mycobacteriales</taxon>
        <taxon>Mycobacteriaceae</taxon>
        <taxon>Mycolicibacter</taxon>
    </lineage>
</organism>
<dbReference type="FunFam" id="3.30.160.20:FF:000010">
    <property type="entry name" value="Peptide chain release factor 2"/>
    <property type="match status" value="1"/>
</dbReference>
<dbReference type="PROSITE" id="PS00745">
    <property type="entry name" value="RF_PROK_I"/>
    <property type="match status" value="1"/>
</dbReference>
<feature type="modified residue" description="N5-methylglutamine" evidence="7">
    <location>
        <position position="253"/>
    </location>
</feature>
<dbReference type="InterPro" id="IPR045853">
    <property type="entry name" value="Pep_chain_release_fac_I_sf"/>
</dbReference>
<accession>A0A1X1TLC0</accession>
<feature type="domain" description="Prokaryotic-type class I peptide chain release factors" evidence="9">
    <location>
        <begin position="246"/>
        <end position="262"/>
    </location>
</feature>
<dbReference type="SMART" id="SM00937">
    <property type="entry name" value="PCRF"/>
    <property type="match status" value="1"/>
</dbReference>
<keyword evidence="11" id="KW-1185">Reference proteome</keyword>
<evidence type="ECO:0000256" key="4">
    <source>
        <dbReference type="ARBA" id="ARBA00022481"/>
    </source>
</evidence>
<dbReference type="Gene3D" id="1.20.58.410">
    <property type="entry name" value="Release factor"/>
    <property type="match status" value="1"/>
</dbReference>
<dbReference type="STRING" id="188915.AWC02_13575"/>
<evidence type="ECO:0000256" key="1">
    <source>
        <dbReference type="ARBA" id="ARBA00002613"/>
    </source>
</evidence>
<evidence type="ECO:0000256" key="6">
    <source>
        <dbReference type="ARBA" id="ARBA00022917"/>
    </source>
</evidence>
<dbReference type="Pfam" id="PF00472">
    <property type="entry name" value="RF-1"/>
    <property type="match status" value="1"/>
</dbReference>
<comment type="function">
    <text evidence="1 7">Peptide chain release factor 2 directs the termination of translation in response to the peptide chain termination codons UGA and UAA.</text>
</comment>
<dbReference type="NCBIfam" id="TIGR00020">
    <property type="entry name" value="prfB"/>
    <property type="match status" value="1"/>
</dbReference>
<keyword evidence="6 7" id="KW-0648">Protein biosynthesis</keyword>
<evidence type="ECO:0000256" key="5">
    <source>
        <dbReference type="ARBA" id="ARBA00022490"/>
    </source>
</evidence>
<evidence type="ECO:0000256" key="2">
    <source>
        <dbReference type="ARBA" id="ARBA00010835"/>
    </source>
</evidence>
<dbReference type="GO" id="GO:0016149">
    <property type="term" value="F:translation release factor activity, codon specific"/>
    <property type="evidence" value="ECO:0007669"/>
    <property type="project" value="UniProtKB-UniRule"/>
</dbReference>
<dbReference type="Gene3D" id="3.30.160.20">
    <property type="match status" value="1"/>
</dbReference>
<dbReference type="InterPro" id="IPR005139">
    <property type="entry name" value="PCRF"/>
</dbReference>
<evidence type="ECO:0000313" key="10">
    <source>
        <dbReference type="EMBL" id="ORV45268.1"/>
    </source>
</evidence>
<dbReference type="GO" id="GO:0005737">
    <property type="term" value="C:cytoplasm"/>
    <property type="evidence" value="ECO:0007669"/>
    <property type="project" value="UniProtKB-SubCell"/>
</dbReference>
<sequence>METDRQPEIAALDTTMTTVERVVDVDGLRSRIEKLEHEASDPNLWDDQTRAQRVTSELSHAQGELRRVEELRRRLDDLPVLYELAAEEEGAAAAEALADADAELASLRADVEAMEVRTLLSGEYDEREALVTIRSGAGGVDAADWAEMLMRMYIRWAEQHNYSVEVFDTSYAEEAGIKSTTFAVHAPFAYGTLSVEQGTHRLVRISPFDNQGRRQTSFAEVEVLPVVETTDHIDIPEGDVRVDVYRSSGPGGQSVNTTDSAVRLTHIPTGIVVTCQNEKSQLQNKVSAMRVLQAKLMERKRSEERAEMDALKGDGGSSWGNQMRSYVLHPYQMVKDLRTEYEVGNPAAVLDGDIDGFLEAGIRWRNRPEGD</sequence>
<feature type="coiled-coil region" evidence="8">
    <location>
        <begin position="51"/>
        <end position="117"/>
    </location>
</feature>
<reference evidence="10 11" key="1">
    <citation type="submission" date="2016-01" db="EMBL/GenBank/DDBJ databases">
        <title>The new phylogeny of the genus Mycobacterium.</title>
        <authorList>
            <person name="Tarcisio F."/>
            <person name="Conor M."/>
            <person name="Antonella G."/>
            <person name="Elisabetta G."/>
            <person name="Giulia F.S."/>
            <person name="Sara T."/>
            <person name="Anna F."/>
            <person name="Clotilde B."/>
            <person name="Roberto B."/>
            <person name="Veronica D.S."/>
            <person name="Fabio R."/>
            <person name="Monica P."/>
            <person name="Olivier J."/>
            <person name="Enrico T."/>
            <person name="Nicola S."/>
        </authorList>
    </citation>
    <scope>NUCLEOTIDE SEQUENCE [LARGE SCALE GENOMIC DNA]</scope>
    <source>
        <strain evidence="10 11">ATCC 27353</strain>
    </source>
</reference>
<evidence type="ECO:0000256" key="7">
    <source>
        <dbReference type="HAMAP-Rule" id="MF_00094"/>
    </source>
</evidence>
<dbReference type="InterPro" id="IPR000352">
    <property type="entry name" value="Pep_chain_release_fac_I"/>
</dbReference>
<dbReference type="HAMAP" id="MF_00094">
    <property type="entry name" value="Rel_fac_2"/>
    <property type="match status" value="1"/>
</dbReference>
<gene>
    <name evidence="7 10" type="primary">prfB</name>
    <name evidence="10" type="ORF">AWC02_13575</name>
</gene>
<evidence type="ECO:0000256" key="8">
    <source>
        <dbReference type="SAM" id="Coils"/>
    </source>
</evidence>
<name>A0A1X1TLC0_9MYCO</name>
<dbReference type="PANTHER" id="PTHR43116:SF3">
    <property type="entry name" value="CLASS I PEPTIDE CHAIN RELEASE FACTOR"/>
    <property type="match status" value="1"/>
</dbReference>
<dbReference type="AlphaFoldDB" id="A0A1X1TLC0"/>
<evidence type="ECO:0000256" key="3">
    <source>
        <dbReference type="ARBA" id="ARBA00019192"/>
    </source>
</evidence>
<comment type="PTM">
    <text evidence="7">Methylated by PrmC. Methylation increases the termination efficiency of RF2.</text>
</comment>
<keyword evidence="4 7" id="KW-0488">Methylation</keyword>
<keyword evidence="5 7" id="KW-0963">Cytoplasm</keyword>
<dbReference type="SUPFAM" id="SSF75620">
    <property type="entry name" value="Release factor"/>
    <property type="match status" value="1"/>
</dbReference>
<evidence type="ECO:0000313" key="11">
    <source>
        <dbReference type="Proteomes" id="UP000193465"/>
    </source>
</evidence>
<dbReference type="Proteomes" id="UP000193465">
    <property type="component" value="Unassembled WGS sequence"/>
</dbReference>
<comment type="caution">
    <text evidence="10">The sequence shown here is derived from an EMBL/GenBank/DDBJ whole genome shotgun (WGS) entry which is preliminary data.</text>
</comment>
<comment type="similarity">
    <text evidence="2 7">Belongs to the prokaryotic/mitochondrial release factor family.</text>
</comment>
<dbReference type="Pfam" id="PF03462">
    <property type="entry name" value="PCRF"/>
    <property type="match status" value="1"/>
</dbReference>
<dbReference type="EMBL" id="LQOT01000043">
    <property type="protein sequence ID" value="ORV45268.1"/>
    <property type="molecule type" value="Genomic_DNA"/>
</dbReference>